<dbReference type="Proteomes" id="UP001454036">
    <property type="component" value="Unassembled WGS sequence"/>
</dbReference>
<evidence type="ECO:0000313" key="2">
    <source>
        <dbReference type="Proteomes" id="UP001454036"/>
    </source>
</evidence>
<keyword evidence="2" id="KW-1185">Reference proteome</keyword>
<sequence length="72" mass="8032">MLAERDEALARYLELERVGDADLLKANQALEQATKEKNKARVQFATQKIRQFLEAAEGVEACSSDKNPVVDP</sequence>
<organism evidence="1 2">
    <name type="scientific">Lithospermum erythrorhizon</name>
    <name type="common">Purple gromwell</name>
    <name type="synonym">Lithospermum officinale var. erythrorhizon</name>
    <dbReference type="NCBI Taxonomy" id="34254"/>
    <lineage>
        <taxon>Eukaryota</taxon>
        <taxon>Viridiplantae</taxon>
        <taxon>Streptophyta</taxon>
        <taxon>Embryophyta</taxon>
        <taxon>Tracheophyta</taxon>
        <taxon>Spermatophyta</taxon>
        <taxon>Magnoliopsida</taxon>
        <taxon>eudicotyledons</taxon>
        <taxon>Gunneridae</taxon>
        <taxon>Pentapetalae</taxon>
        <taxon>asterids</taxon>
        <taxon>lamiids</taxon>
        <taxon>Boraginales</taxon>
        <taxon>Boraginaceae</taxon>
        <taxon>Boraginoideae</taxon>
        <taxon>Lithospermeae</taxon>
        <taxon>Lithospermum</taxon>
    </lineage>
</organism>
<accession>A0AAV3PSC1</accession>
<proteinExistence type="predicted"/>
<name>A0AAV3PSC1_LITER</name>
<dbReference type="EMBL" id="BAABME010002117">
    <property type="protein sequence ID" value="GAA0153108.1"/>
    <property type="molecule type" value="Genomic_DNA"/>
</dbReference>
<reference evidence="1 2" key="1">
    <citation type="submission" date="2024-01" db="EMBL/GenBank/DDBJ databases">
        <title>The complete chloroplast genome sequence of Lithospermum erythrorhizon: insights into the phylogenetic relationship among Boraginaceae species and the maternal lineages of purple gromwells.</title>
        <authorList>
            <person name="Okada T."/>
            <person name="Watanabe K."/>
        </authorList>
    </citation>
    <scope>NUCLEOTIDE SEQUENCE [LARGE SCALE GENOMIC DNA]</scope>
</reference>
<gene>
    <name evidence="1" type="ORF">LIER_11422</name>
</gene>
<protein>
    <submittedName>
        <fullName evidence="1">Uncharacterized protein</fullName>
    </submittedName>
</protein>
<evidence type="ECO:0000313" key="1">
    <source>
        <dbReference type="EMBL" id="GAA0153108.1"/>
    </source>
</evidence>
<comment type="caution">
    <text evidence="1">The sequence shown here is derived from an EMBL/GenBank/DDBJ whole genome shotgun (WGS) entry which is preliminary data.</text>
</comment>
<dbReference type="AlphaFoldDB" id="A0AAV3PSC1"/>